<dbReference type="SMART" id="SM00184">
    <property type="entry name" value="RING"/>
    <property type="match status" value="1"/>
</dbReference>
<gene>
    <name evidence="7" type="ORF">JX265_009832</name>
</gene>
<evidence type="ECO:0000256" key="4">
    <source>
        <dbReference type="PROSITE-ProRule" id="PRU00175"/>
    </source>
</evidence>
<dbReference type="Pfam" id="PF00097">
    <property type="entry name" value="zf-C3HC4"/>
    <property type="match status" value="1"/>
</dbReference>
<dbReference type="SUPFAM" id="SSF57850">
    <property type="entry name" value="RING/U-box"/>
    <property type="match status" value="1"/>
</dbReference>
<reference evidence="7" key="1">
    <citation type="submission" date="2021-03" db="EMBL/GenBank/DDBJ databases">
        <title>Revisited historic fungal species revealed as producer of novel bioactive compounds through whole genome sequencing and comparative genomics.</title>
        <authorList>
            <person name="Vignolle G.A."/>
            <person name="Hochenegger N."/>
            <person name="Mach R.L."/>
            <person name="Mach-Aigner A.R."/>
            <person name="Javad Rahimi M."/>
            <person name="Salim K.A."/>
            <person name="Chan C.M."/>
            <person name="Lim L.B.L."/>
            <person name="Cai F."/>
            <person name="Druzhinina I.S."/>
            <person name="U'Ren J.M."/>
            <person name="Derntl C."/>
        </authorList>
    </citation>
    <scope>NUCLEOTIDE SEQUENCE</scope>
    <source>
        <strain evidence="7">TUCIM 5799</strain>
    </source>
</reference>
<evidence type="ECO:0000259" key="6">
    <source>
        <dbReference type="PROSITE" id="PS50089"/>
    </source>
</evidence>
<dbReference type="Proteomes" id="UP000829685">
    <property type="component" value="Unassembled WGS sequence"/>
</dbReference>
<evidence type="ECO:0000313" key="8">
    <source>
        <dbReference type="Proteomes" id="UP000829685"/>
    </source>
</evidence>
<dbReference type="InterPro" id="IPR013083">
    <property type="entry name" value="Znf_RING/FYVE/PHD"/>
</dbReference>
<organism evidence="7 8">
    <name type="scientific">Neoarthrinium moseri</name>
    <dbReference type="NCBI Taxonomy" id="1658444"/>
    <lineage>
        <taxon>Eukaryota</taxon>
        <taxon>Fungi</taxon>
        <taxon>Dikarya</taxon>
        <taxon>Ascomycota</taxon>
        <taxon>Pezizomycotina</taxon>
        <taxon>Sordariomycetes</taxon>
        <taxon>Xylariomycetidae</taxon>
        <taxon>Amphisphaeriales</taxon>
        <taxon>Apiosporaceae</taxon>
        <taxon>Neoarthrinium</taxon>
    </lineage>
</organism>
<keyword evidence="2 4" id="KW-0863">Zinc-finger</keyword>
<name>A0A9Q0AL46_9PEZI</name>
<dbReference type="PROSITE" id="PS50089">
    <property type="entry name" value="ZF_RING_2"/>
    <property type="match status" value="1"/>
</dbReference>
<protein>
    <recommendedName>
        <fullName evidence="6">RING-type domain-containing protein</fullName>
    </recommendedName>
</protein>
<feature type="region of interest" description="Disordered" evidence="5">
    <location>
        <begin position="161"/>
        <end position="193"/>
    </location>
</feature>
<comment type="caution">
    <text evidence="7">The sequence shown here is derived from an EMBL/GenBank/DDBJ whole genome shotgun (WGS) entry which is preliminary data.</text>
</comment>
<dbReference type="InterPro" id="IPR018957">
    <property type="entry name" value="Znf_C3HC4_RING-type"/>
</dbReference>
<evidence type="ECO:0000256" key="5">
    <source>
        <dbReference type="SAM" id="MobiDB-lite"/>
    </source>
</evidence>
<dbReference type="OrthoDB" id="8062037at2759"/>
<dbReference type="AlphaFoldDB" id="A0A9Q0AL46"/>
<keyword evidence="8" id="KW-1185">Reference proteome</keyword>
<keyword evidence="1" id="KW-0479">Metal-binding</keyword>
<dbReference type="Gene3D" id="3.30.40.10">
    <property type="entry name" value="Zinc/RING finger domain, C3HC4 (zinc finger)"/>
    <property type="match status" value="1"/>
</dbReference>
<feature type="domain" description="RING-type" evidence="6">
    <location>
        <begin position="63"/>
        <end position="120"/>
    </location>
</feature>
<sequence length="290" mass="32506">MRVRKLVSLPVRLPLRIIHKIIPKIRRSRFETTTIESTTDGKSAALAEKERHMKETEPPLEDCPICHDPVGIANPEGTVESWTSLHCGHRFGTVCIQMWLQDSLDRNDPQNPHPSCPICRVVAKHPVCGHLVCPTQDFELQWNMYQLQLQYQYQAAQAATLHRRPRNRLQRREGHPSRPSLTPPRRTADQVGECGTCAERVKSRIEATAVAQEQQGSDSRSSSKPMLPLPRVLVGALRSNGEPSSPLMGEREIRGRSMICNLEEVSRVPRSPTPGPVGGLLMAARRSTSF</sequence>
<evidence type="ECO:0000256" key="1">
    <source>
        <dbReference type="ARBA" id="ARBA00022723"/>
    </source>
</evidence>
<evidence type="ECO:0000313" key="7">
    <source>
        <dbReference type="EMBL" id="KAI1860433.1"/>
    </source>
</evidence>
<proteinExistence type="predicted"/>
<feature type="compositionally biased region" description="Polar residues" evidence="5">
    <location>
        <begin position="211"/>
        <end position="224"/>
    </location>
</feature>
<dbReference type="GO" id="GO:0008270">
    <property type="term" value="F:zinc ion binding"/>
    <property type="evidence" value="ECO:0007669"/>
    <property type="project" value="UniProtKB-KW"/>
</dbReference>
<evidence type="ECO:0000256" key="3">
    <source>
        <dbReference type="ARBA" id="ARBA00022833"/>
    </source>
</evidence>
<keyword evidence="3" id="KW-0862">Zinc</keyword>
<evidence type="ECO:0000256" key="2">
    <source>
        <dbReference type="ARBA" id="ARBA00022771"/>
    </source>
</evidence>
<accession>A0A9Q0AL46</accession>
<feature type="region of interest" description="Disordered" evidence="5">
    <location>
        <begin position="208"/>
        <end position="228"/>
    </location>
</feature>
<dbReference type="InterPro" id="IPR001841">
    <property type="entry name" value="Znf_RING"/>
</dbReference>
<dbReference type="EMBL" id="JAFIMR010000031">
    <property type="protein sequence ID" value="KAI1860433.1"/>
    <property type="molecule type" value="Genomic_DNA"/>
</dbReference>